<proteinExistence type="inferred from homology"/>
<evidence type="ECO:0000256" key="2">
    <source>
        <dbReference type="ARBA" id="ARBA00022723"/>
    </source>
</evidence>
<dbReference type="Proteomes" id="UP000184383">
    <property type="component" value="Unassembled WGS sequence"/>
</dbReference>
<evidence type="ECO:0000256" key="4">
    <source>
        <dbReference type="ARBA" id="ARBA00022833"/>
    </source>
</evidence>
<dbReference type="RefSeq" id="XP_040685768.1">
    <property type="nucleotide sequence ID" value="XM_040833492.1"/>
</dbReference>
<dbReference type="SMART" id="SM00849">
    <property type="entry name" value="Lactamase_B"/>
    <property type="match status" value="1"/>
</dbReference>
<evidence type="ECO:0000256" key="1">
    <source>
        <dbReference type="ARBA" id="ARBA00007749"/>
    </source>
</evidence>
<evidence type="ECO:0000313" key="7">
    <source>
        <dbReference type="Proteomes" id="UP000184383"/>
    </source>
</evidence>
<dbReference type="Pfam" id="PF00753">
    <property type="entry name" value="Lactamase_B"/>
    <property type="match status" value="1"/>
</dbReference>
<dbReference type="CDD" id="cd07730">
    <property type="entry name" value="metallo-hydrolase-like_MBL-fold"/>
    <property type="match status" value="1"/>
</dbReference>
<keyword evidence="7" id="KW-1185">Reference proteome</keyword>
<dbReference type="GeneID" id="63749340"/>
<protein>
    <recommendedName>
        <fullName evidence="5">Metallo-beta-lactamase domain-containing protein</fullName>
    </recommendedName>
</protein>
<dbReference type="PANTHER" id="PTHR42978">
    <property type="entry name" value="QUORUM-QUENCHING LACTONASE YTNP-RELATED-RELATED"/>
    <property type="match status" value="1"/>
</dbReference>
<dbReference type="PANTHER" id="PTHR42978:SF5">
    <property type="entry name" value="METALLO-BETA-LACTAMASE DOMAIN-CONTAINING PROTEIN"/>
    <property type="match status" value="1"/>
</dbReference>
<organism evidence="6 7">
    <name type="scientific">Aspergillus wentii DTO 134E9</name>
    <dbReference type="NCBI Taxonomy" id="1073089"/>
    <lineage>
        <taxon>Eukaryota</taxon>
        <taxon>Fungi</taxon>
        <taxon>Dikarya</taxon>
        <taxon>Ascomycota</taxon>
        <taxon>Pezizomycotina</taxon>
        <taxon>Eurotiomycetes</taxon>
        <taxon>Eurotiomycetidae</taxon>
        <taxon>Eurotiales</taxon>
        <taxon>Aspergillaceae</taxon>
        <taxon>Aspergillus</taxon>
        <taxon>Aspergillus subgen. Cremei</taxon>
    </lineage>
</organism>
<reference evidence="7" key="1">
    <citation type="journal article" date="2017" name="Genome Biol.">
        <title>Comparative genomics reveals high biological diversity and specific adaptations in the industrially and medically important fungal genus Aspergillus.</title>
        <authorList>
            <person name="de Vries R.P."/>
            <person name="Riley R."/>
            <person name="Wiebenga A."/>
            <person name="Aguilar-Osorio G."/>
            <person name="Amillis S."/>
            <person name="Uchima C.A."/>
            <person name="Anderluh G."/>
            <person name="Asadollahi M."/>
            <person name="Askin M."/>
            <person name="Barry K."/>
            <person name="Battaglia E."/>
            <person name="Bayram O."/>
            <person name="Benocci T."/>
            <person name="Braus-Stromeyer S.A."/>
            <person name="Caldana C."/>
            <person name="Canovas D."/>
            <person name="Cerqueira G.C."/>
            <person name="Chen F."/>
            <person name="Chen W."/>
            <person name="Choi C."/>
            <person name="Clum A."/>
            <person name="Dos Santos R.A."/>
            <person name="Damasio A.R."/>
            <person name="Diallinas G."/>
            <person name="Emri T."/>
            <person name="Fekete E."/>
            <person name="Flipphi M."/>
            <person name="Freyberg S."/>
            <person name="Gallo A."/>
            <person name="Gournas C."/>
            <person name="Habgood R."/>
            <person name="Hainaut M."/>
            <person name="Harispe M.L."/>
            <person name="Henrissat B."/>
            <person name="Hilden K.S."/>
            <person name="Hope R."/>
            <person name="Hossain A."/>
            <person name="Karabika E."/>
            <person name="Karaffa L."/>
            <person name="Karanyi Z."/>
            <person name="Krasevec N."/>
            <person name="Kuo A."/>
            <person name="Kusch H."/>
            <person name="LaButti K."/>
            <person name="Lagendijk E.L."/>
            <person name="Lapidus A."/>
            <person name="Levasseur A."/>
            <person name="Lindquist E."/>
            <person name="Lipzen A."/>
            <person name="Logrieco A.F."/>
            <person name="MacCabe A."/>
            <person name="Maekelae M.R."/>
            <person name="Malavazi I."/>
            <person name="Melin P."/>
            <person name="Meyer V."/>
            <person name="Mielnichuk N."/>
            <person name="Miskei M."/>
            <person name="Molnar A.P."/>
            <person name="Mule G."/>
            <person name="Ngan C.Y."/>
            <person name="Orejas M."/>
            <person name="Orosz E."/>
            <person name="Ouedraogo J.P."/>
            <person name="Overkamp K.M."/>
            <person name="Park H.-S."/>
            <person name="Perrone G."/>
            <person name="Piumi F."/>
            <person name="Punt P.J."/>
            <person name="Ram A.F."/>
            <person name="Ramon A."/>
            <person name="Rauscher S."/>
            <person name="Record E."/>
            <person name="Riano-Pachon D.M."/>
            <person name="Robert V."/>
            <person name="Roehrig J."/>
            <person name="Ruller R."/>
            <person name="Salamov A."/>
            <person name="Salih N.S."/>
            <person name="Samson R.A."/>
            <person name="Sandor E."/>
            <person name="Sanguinetti M."/>
            <person name="Schuetze T."/>
            <person name="Sepcic K."/>
            <person name="Shelest E."/>
            <person name="Sherlock G."/>
            <person name="Sophianopoulou V."/>
            <person name="Squina F.M."/>
            <person name="Sun H."/>
            <person name="Susca A."/>
            <person name="Todd R.B."/>
            <person name="Tsang A."/>
            <person name="Unkles S.E."/>
            <person name="van de Wiele N."/>
            <person name="van Rossen-Uffink D."/>
            <person name="Oliveira J.V."/>
            <person name="Vesth T.C."/>
            <person name="Visser J."/>
            <person name="Yu J.-H."/>
            <person name="Zhou M."/>
            <person name="Andersen M.R."/>
            <person name="Archer D.B."/>
            <person name="Baker S.E."/>
            <person name="Benoit I."/>
            <person name="Brakhage A.A."/>
            <person name="Braus G.H."/>
            <person name="Fischer R."/>
            <person name="Frisvad J.C."/>
            <person name="Goldman G.H."/>
            <person name="Houbraken J."/>
            <person name="Oakley B."/>
            <person name="Pocsi I."/>
            <person name="Scazzocchio C."/>
            <person name="Seiboth B."/>
            <person name="vanKuyk P.A."/>
            <person name="Wortman J."/>
            <person name="Dyer P.S."/>
            <person name="Grigoriev I.V."/>
        </authorList>
    </citation>
    <scope>NUCLEOTIDE SEQUENCE [LARGE SCALE GENOMIC DNA]</scope>
    <source>
        <strain evidence="7">DTO 134E9</strain>
    </source>
</reference>
<dbReference type="GO" id="GO:0046872">
    <property type="term" value="F:metal ion binding"/>
    <property type="evidence" value="ECO:0007669"/>
    <property type="project" value="UniProtKB-KW"/>
</dbReference>
<dbReference type="InterPro" id="IPR051013">
    <property type="entry name" value="MBL_superfamily_lactonases"/>
</dbReference>
<sequence>MMKAEPTHEDGQPLSLDIPTSRNTVTVRVIDTTTEMILGVGNIVYPRITGHTEFIFPSYSFLVEHEPSGRKALFDLGVQKNWEQQAPMIIDRIKNNRWSVKVEKDVVDILEENGYRGEQIEAVIWSHYHWDHLGNPSRFPSSTAIVVGPGFKERFFPGGNAAPNSPIKEEYYQGRGLQEIKTEDFSMNIAGFGAFDYFGDGSFYLLDTPGHATGHLCGLARTTQDTFIFMGGDIAHHCGEFRPSNHHPIPSKLFPNPLDLSSVLPCPGSLFTSIHPDGRSDTPYYRIGTWPDGSTAADDLQEAEKSLKKLEVYDAKADQVFVILAHDPAMRGVIDFFPSDVNRWREKGWGEKTRWAFLRDFKNAIQFPGRID</sequence>
<dbReference type="GO" id="GO:0016787">
    <property type="term" value="F:hydrolase activity"/>
    <property type="evidence" value="ECO:0007669"/>
    <property type="project" value="UniProtKB-KW"/>
</dbReference>
<dbReference type="Gene3D" id="3.60.15.10">
    <property type="entry name" value="Ribonuclease Z/Hydroxyacylglutathione hydrolase-like"/>
    <property type="match status" value="1"/>
</dbReference>
<gene>
    <name evidence="6" type="ORF">ASPWEDRAFT_31029</name>
</gene>
<feature type="domain" description="Metallo-beta-lactamase" evidence="5">
    <location>
        <begin position="57"/>
        <end position="269"/>
    </location>
</feature>
<evidence type="ECO:0000313" key="6">
    <source>
        <dbReference type="EMBL" id="OJJ32091.1"/>
    </source>
</evidence>
<dbReference type="InterPro" id="IPR036866">
    <property type="entry name" value="RibonucZ/Hydroxyglut_hydro"/>
</dbReference>
<dbReference type="VEuPathDB" id="FungiDB:ASPWEDRAFT_31029"/>
<dbReference type="AlphaFoldDB" id="A0A1L9RAZ5"/>
<accession>A0A1L9RAZ5</accession>
<name>A0A1L9RAZ5_ASPWE</name>
<dbReference type="SUPFAM" id="SSF56281">
    <property type="entry name" value="Metallo-hydrolase/oxidoreductase"/>
    <property type="match status" value="1"/>
</dbReference>
<evidence type="ECO:0000259" key="5">
    <source>
        <dbReference type="SMART" id="SM00849"/>
    </source>
</evidence>
<dbReference type="STRING" id="1073089.A0A1L9RAZ5"/>
<dbReference type="OrthoDB" id="10250730at2759"/>
<comment type="similarity">
    <text evidence="1">Belongs to the metallo-beta-lactamase superfamily.</text>
</comment>
<keyword evidence="4" id="KW-0862">Zinc</keyword>
<keyword evidence="2" id="KW-0479">Metal-binding</keyword>
<dbReference type="EMBL" id="KV878215">
    <property type="protein sequence ID" value="OJJ32091.1"/>
    <property type="molecule type" value="Genomic_DNA"/>
</dbReference>
<keyword evidence="3" id="KW-0378">Hydrolase</keyword>
<evidence type="ECO:0000256" key="3">
    <source>
        <dbReference type="ARBA" id="ARBA00022801"/>
    </source>
</evidence>
<dbReference type="InterPro" id="IPR001279">
    <property type="entry name" value="Metallo-B-lactamas"/>
</dbReference>